<protein>
    <recommendedName>
        <fullName evidence="4">PepSY-associated TM helix</fullName>
    </recommendedName>
</protein>
<dbReference type="AlphaFoldDB" id="A0A517Q8R0"/>
<keyword evidence="1" id="KW-1133">Transmembrane helix</keyword>
<dbReference type="Pfam" id="PF03929">
    <property type="entry name" value="PepSY_TM"/>
    <property type="match status" value="1"/>
</dbReference>
<proteinExistence type="predicted"/>
<sequence length="559" mass="61799">MKKKLPLATLPSYRAVWRWHFYAGLYCIPFVLFLSISGTLYLFQTEIEQWIDRPYNQLEVTATASTSVPAGIVQAAEAAFPGSAFRFYQVPQSPVAAAQVMLLHDQSRLRTYVHPQTLQVLHSVREEDRFMRVVRRLHGELWLGENGSYLVELAACWTIVLVLSGLFLWWPRNAQGLGGVVYPRLRKGSKTFWRDIHSVSGIWISVLVLILIMTGLPWSKFWGGYFKEVRKLTNTAPQRQTWSTRSSFRDEPPADGYDVRELNRVVETVSVLELAQPIQISPPAGKTKAWTVQSLTPNRPQRVTLAVDGQSGEVLSRHDFHNLHPVDKVVNTGIAFHEGQLFGWPNQLLGVLTTAGLVTMSLSGVVLWWRRRQPNTLGAPALPGESRVSLVLIGLVVLLGIALPLFGLSLVLMLLAEWLVFSRFSGLKSWLGLSVAFLLLSVSGCGANLLEQGTEATVTVAGEPIIDVRVTVFLMQDGQPVELGSAVSRAEGKLKFIQPKSAGPLVLGPGDYRFTVETVGAPLVIPKEYRAPATTPLQVTLPSTDGITLTLPEPESGKR</sequence>
<feature type="transmembrane region" description="Helical" evidence="1">
    <location>
        <begin position="348"/>
        <end position="369"/>
    </location>
</feature>
<gene>
    <name evidence="2" type="ORF">Enr10x_33330</name>
</gene>
<dbReference type="RefSeq" id="WP_145450675.1">
    <property type="nucleotide sequence ID" value="NZ_CP037421.1"/>
</dbReference>
<dbReference type="PANTHER" id="PTHR34219:SF1">
    <property type="entry name" value="PEPSY DOMAIN-CONTAINING PROTEIN"/>
    <property type="match status" value="1"/>
</dbReference>
<feature type="transmembrane region" description="Helical" evidence="1">
    <location>
        <begin position="192"/>
        <end position="216"/>
    </location>
</feature>
<keyword evidence="1" id="KW-0472">Membrane</keyword>
<reference evidence="2 3" key="1">
    <citation type="submission" date="2019-03" db="EMBL/GenBank/DDBJ databases">
        <title>Deep-cultivation of Planctomycetes and their phenomic and genomic characterization uncovers novel biology.</title>
        <authorList>
            <person name="Wiegand S."/>
            <person name="Jogler M."/>
            <person name="Boedeker C."/>
            <person name="Pinto D."/>
            <person name="Vollmers J."/>
            <person name="Rivas-Marin E."/>
            <person name="Kohn T."/>
            <person name="Peeters S.H."/>
            <person name="Heuer A."/>
            <person name="Rast P."/>
            <person name="Oberbeckmann S."/>
            <person name="Bunk B."/>
            <person name="Jeske O."/>
            <person name="Meyerdierks A."/>
            <person name="Storesund J.E."/>
            <person name="Kallscheuer N."/>
            <person name="Luecker S."/>
            <person name="Lage O.M."/>
            <person name="Pohl T."/>
            <person name="Merkel B.J."/>
            <person name="Hornburger P."/>
            <person name="Mueller R.-W."/>
            <person name="Bruemmer F."/>
            <person name="Labrenz M."/>
            <person name="Spormann A.M."/>
            <person name="Op den Camp H."/>
            <person name="Overmann J."/>
            <person name="Amann R."/>
            <person name="Jetten M.S.M."/>
            <person name="Mascher T."/>
            <person name="Medema M.H."/>
            <person name="Devos D.P."/>
            <person name="Kaster A.-K."/>
            <person name="Ovreas L."/>
            <person name="Rohde M."/>
            <person name="Galperin M.Y."/>
            <person name="Jogler C."/>
        </authorList>
    </citation>
    <scope>NUCLEOTIDE SEQUENCE [LARGE SCALE GENOMIC DNA]</scope>
    <source>
        <strain evidence="2 3">Enr10</strain>
    </source>
</reference>
<evidence type="ECO:0000313" key="2">
    <source>
        <dbReference type="EMBL" id="QDT27995.1"/>
    </source>
</evidence>
<dbReference type="InterPro" id="IPR005625">
    <property type="entry name" value="PepSY-ass_TM"/>
</dbReference>
<organism evidence="2 3">
    <name type="scientific">Gimesia panareensis</name>
    <dbReference type="NCBI Taxonomy" id="2527978"/>
    <lineage>
        <taxon>Bacteria</taxon>
        <taxon>Pseudomonadati</taxon>
        <taxon>Planctomycetota</taxon>
        <taxon>Planctomycetia</taxon>
        <taxon>Planctomycetales</taxon>
        <taxon>Planctomycetaceae</taxon>
        <taxon>Gimesia</taxon>
    </lineage>
</organism>
<feature type="transmembrane region" description="Helical" evidence="1">
    <location>
        <begin position="430"/>
        <end position="450"/>
    </location>
</feature>
<evidence type="ECO:0008006" key="4">
    <source>
        <dbReference type="Google" id="ProtNLM"/>
    </source>
</evidence>
<keyword evidence="3" id="KW-1185">Reference proteome</keyword>
<dbReference type="EMBL" id="CP037421">
    <property type="protein sequence ID" value="QDT27995.1"/>
    <property type="molecule type" value="Genomic_DNA"/>
</dbReference>
<feature type="transmembrane region" description="Helical" evidence="1">
    <location>
        <begin position="149"/>
        <end position="171"/>
    </location>
</feature>
<evidence type="ECO:0000313" key="3">
    <source>
        <dbReference type="Proteomes" id="UP000315647"/>
    </source>
</evidence>
<feature type="transmembrane region" description="Helical" evidence="1">
    <location>
        <begin position="390"/>
        <end position="415"/>
    </location>
</feature>
<dbReference type="Proteomes" id="UP000315647">
    <property type="component" value="Chromosome"/>
</dbReference>
<feature type="transmembrane region" description="Helical" evidence="1">
    <location>
        <begin position="21"/>
        <end position="43"/>
    </location>
</feature>
<evidence type="ECO:0000256" key="1">
    <source>
        <dbReference type="SAM" id="Phobius"/>
    </source>
</evidence>
<keyword evidence="1" id="KW-0812">Transmembrane</keyword>
<dbReference type="PANTHER" id="PTHR34219">
    <property type="entry name" value="IRON-REGULATED INNER MEMBRANE PROTEIN-RELATED"/>
    <property type="match status" value="1"/>
</dbReference>
<accession>A0A517Q8R0</accession>
<name>A0A517Q8R0_9PLAN</name>